<keyword evidence="3" id="KW-1185">Reference proteome</keyword>
<dbReference type="InterPro" id="IPR007492">
    <property type="entry name" value="LytTR_DNA-bd_dom"/>
</dbReference>
<dbReference type="PANTHER" id="PTHR37299:SF1">
    <property type="entry name" value="STAGE 0 SPORULATION PROTEIN A HOMOLOG"/>
    <property type="match status" value="1"/>
</dbReference>
<dbReference type="PROSITE" id="PS50930">
    <property type="entry name" value="HTH_LYTTR"/>
    <property type="match status" value="1"/>
</dbReference>
<reference evidence="2" key="2">
    <citation type="submission" date="2023-01" db="EMBL/GenBank/DDBJ databases">
        <title>Draft genome sequence of Portibacter lacus strain NBRC 108769.</title>
        <authorList>
            <person name="Sun Q."/>
            <person name="Mori K."/>
        </authorList>
    </citation>
    <scope>NUCLEOTIDE SEQUENCE</scope>
    <source>
        <strain evidence="2">NBRC 108769</strain>
    </source>
</reference>
<dbReference type="GO" id="GO:0003677">
    <property type="term" value="F:DNA binding"/>
    <property type="evidence" value="ECO:0007669"/>
    <property type="project" value="InterPro"/>
</dbReference>
<organism evidence="2 3">
    <name type="scientific">Portibacter lacus</name>
    <dbReference type="NCBI Taxonomy" id="1099794"/>
    <lineage>
        <taxon>Bacteria</taxon>
        <taxon>Pseudomonadati</taxon>
        <taxon>Bacteroidota</taxon>
        <taxon>Saprospiria</taxon>
        <taxon>Saprospirales</taxon>
        <taxon>Haliscomenobacteraceae</taxon>
        <taxon>Portibacter</taxon>
    </lineage>
</organism>
<accession>A0AA37SSZ0</accession>
<comment type="caution">
    <text evidence="2">The sequence shown here is derived from an EMBL/GenBank/DDBJ whole genome shotgun (WGS) entry which is preliminary data.</text>
</comment>
<dbReference type="AlphaFoldDB" id="A0AA37SSZ0"/>
<dbReference type="Proteomes" id="UP001156666">
    <property type="component" value="Unassembled WGS sequence"/>
</dbReference>
<dbReference type="Pfam" id="PF04397">
    <property type="entry name" value="LytTR"/>
    <property type="match status" value="1"/>
</dbReference>
<feature type="domain" description="HTH LytTR-type" evidence="1">
    <location>
        <begin position="30"/>
        <end position="132"/>
    </location>
</feature>
<reference evidence="2" key="1">
    <citation type="journal article" date="2014" name="Int. J. Syst. Evol. Microbiol.">
        <title>Complete genome sequence of Corynebacterium casei LMG S-19264T (=DSM 44701T), isolated from a smear-ripened cheese.</title>
        <authorList>
            <consortium name="US DOE Joint Genome Institute (JGI-PGF)"/>
            <person name="Walter F."/>
            <person name="Albersmeier A."/>
            <person name="Kalinowski J."/>
            <person name="Ruckert C."/>
        </authorList>
    </citation>
    <scope>NUCLEOTIDE SEQUENCE</scope>
    <source>
        <strain evidence="2">NBRC 108769</strain>
    </source>
</reference>
<dbReference type="InterPro" id="IPR046947">
    <property type="entry name" value="LytR-like"/>
</dbReference>
<sequence length="135" mass="15436">MSSNSNGNAVAKVVPLSGLQKYRPTISEQIAIPSVNKIDLVLVSRIVSLNARSNYTEIHFIDGKSVLTAFTLKRYEEKLNKQAFIRVHSGYIIQLKYVKSYNKLTNKITLLNKQEIPVSRSRKQALMNYFDQFKI</sequence>
<dbReference type="EMBL" id="BSOH01000027">
    <property type="protein sequence ID" value="GLR19562.1"/>
    <property type="molecule type" value="Genomic_DNA"/>
</dbReference>
<dbReference type="SMART" id="SM00850">
    <property type="entry name" value="LytTR"/>
    <property type="match status" value="1"/>
</dbReference>
<proteinExistence type="predicted"/>
<evidence type="ECO:0000259" key="1">
    <source>
        <dbReference type="PROSITE" id="PS50930"/>
    </source>
</evidence>
<dbReference type="RefSeq" id="WP_235291744.1">
    <property type="nucleotide sequence ID" value="NZ_BSOH01000027.1"/>
</dbReference>
<dbReference type="Gene3D" id="2.40.50.1020">
    <property type="entry name" value="LytTr DNA-binding domain"/>
    <property type="match status" value="1"/>
</dbReference>
<evidence type="ECO:0000313" key="3">
    <source>
        <dbReference type="Proteomes" id="UP001156666"/>
    </source>
</evidence>
<dbReference type="GO" id="GO:0000156">
    <property type="term" value="F:phosphorelay response regulator activity"/>
    <property type="evidence" value="ECO:0007669"/>
    <property type="project" value="InterPro"/>
</dbReference>
<name>A0AA37SSZ0_9BACT</name>
<gene>
    <name evidence="2" type="ORF">GCM10007940_41780</name>
</gene>
<dbReference type="PANTHER" id="PTHR37299">
    <property type="entry name" value="TRANSCRIPTIONAL REGULATOR-RELATED"/>
    <property type="match status" value="1"/>
</dbReference>
<evidence type="ECO:0000313" key="2">
    <source>
        <dbReference type="EMBL" id="GLR19562.1"/>
    </source>
</evidence>
<protein>
    <recommendedName>
        <fullName evidence="1">HTH LytTR-type domain-containing protein</fullName>
    </recommendedName>
</protein>